<evidence type="ECO:0000256" key="9">
    <source>
        <dbReference type="SAM" id="SignalP"/>
    </source>
</evidence>
<evidence type="ECO:0000313" key="13">
    <source>
        <dbReference type="Proteomes" id="UP000253772"/>
    </source>
</evidence>
<comment type="similarity">
    <text evidence="2">Belongs to the fimbrial export usher family.</text>
</comment>
<comment type="subcellular location">
    <subcellularLocation>
        <location evidence="1">Cell outer membrane</location>
        <topology evidence="1">Multi-pass membrane protein</topology>
    </subcellularLocation>
</comment>
<dbReference type="Pfam" id="PF13954">
    <property type="entry name" value="PapC_N"/>
    <property type="match status" value="1"/>
</dbReference>
<dbReference type="OrthoDB" id="6554712at2"/>
<dbReference type="Gene3D" id="3.10.20.410">
    <property type="match status" value="1"/>
</dbReference>
<dbReference type="PANTHER" id="PTHR30451:SF20">
    <property type="entry name" value="FIMBRIAE USHER"/>
    <property type="match status" value="1"/>
</dbReference>
<dbReference type="GO" id="GO:0009297">
    <property type="term" value="P:pilus assembly"/>
    <property type="evidence" value="ECO:0007669"/>
    <property type="project" value="InterPro"/>
</dbReference>
<feature type="domain" description="PapC N-terminal" evidence="11">
    <location>
        <begin position="44"/>
        <end position="190"/>
    </location>
</feature>
<dbReference type="GO" id="GO:0009279">
    <property type="term" value="C:cell outer membrane"/>
    <property type="evidence" value="ECO:0007669"/>
    <property type="project" value="UniProtKB-SubCell"/>
</dbReference>
<evidence type="ECO:0000256" key="6">
    <source>
        <dbReference type="ARBA" id="ARBA00022729"/>
    </source>
</evidence>
<evidence type="ECO:0000256" key="8">
    <source>
        <dbReference type="ARBA" id="ARBA00023237"/>
    </source>
</evidence>
<evidence type="ECO:0000256" key="4">
    <source>
        <dbReference type="ARBA" id="ARBA00022452"/>
    </source>
</evidence>
<feature type="signal peptide" evidence="9">
    <location>
        <begin position="1"/>
        <end position="30"/>
    </location>
</feature>
<evidence type="ECO:0000256" key="1">
    <source>
        <dbReference type="ARBA" id="ARBA00004571"/>
    </source>
</evidence>
<dbReference type="InterPro" id="IPR042186">
    <property type="entry name" value="FimD_plug_dom"/>
</dbReference>
<reference evidence="12 13" key="1">
    <citation type="submission" date="2019-03" db="EMBL/GenBank/DDBJ databases">
        <title>Comparative insights into the high quality Complete genome sequence of highly metal resistant Cupriavidus metallidurans strain BS1 isolated from a gold-copper mine.</title>
        <authorList>
            <person name="Mazhar H.S."/>
            <person name="Rensing C."/>
        </authorList>
    </citation>
    <scope>NUCLEOTIDE SEQUENCE [LARGE SCALE GENOMIC DNA]</scope>
    <source>
        <strain evidence="12 13">BS1</strain>
    </source>
</reference>
<keyword evidence="7" id="KW-0472">Membrane</keyword>
<dbReference type="EMBL" id="CP037900">
    <property type="protein sequence ID" value="QBP08764.1"/>
    <property type="molecule type" value="Genomic_DNA"/>
</dbReference>
<dbReference type="InterPro" id="IPR043142">
    <property type="entry name" value="PapC-like_C_sf"/>
</dbReference>
<dbReference type="GO" id="GO:0015473">
    <property type="term" value="F:fimbrial usher porin activity"/>
    <property type="evidence" value="ECO:0007669"/>
    <property type="project" value="InterPro"/>
</dbReference>
<evidence type="ECO:0000313" key="12">
    <source>
        <dbReference type="EMBL" id="QBP08764.1"/>
    </source>
</evidence>
<organism evidence="12 13">
    <name type="scientific">Cupriavidus metallidurans</name>
    <dbReference type="NCBI Taxonomy" id="119219"/>
    <lineage>
        <taxon>Bacteria</taxon>
        <taxon>Pseudomonadati</taxon>
        <taxon>Pseudomonadota</taxon>
        <taxon>Betaproteobacteria</taxon>
        <taxon>Burkholderiales</taxon>
        <taxon>Burkholderiaceae</taxon>
        <taxon>Cupriavidus</taxon>
    </lineage>
</organism>
<evidence type="ECO:0000256" key="3">
    <source>
        <dbReference type="ARBA" id="ARBA00022448"/>
    </source>
</evidence>
<dbReference type="InterPro" id="IPR025949">
    <property type="entry name" value="PapC-like_C"/>
</dbReference>
<protein>
    <submittedName>
        <fullName evidence="12">Fimbrial biogenesis outer membrane usher protein</fullName>
    </submittedName>
</protein>
<dbReference type="RefSeq" id="WP_024569023.1">
    <property type="nucleotide sequence ID" value="NZ_CP037900.1"/>
</dbReference>
<dbReference type="FunFam" id="2.60.40.3110:FF:000001">
    <property type="entry name" value="Putative fimbrial outer membrane usher"/>
    <property type="match status" value="1"/>
</dbReference>
<keyword evidence="5" id="KW-0812">Transmembrane</keyword>
<dbReference type="Pfam" id="PF13953">
    <property type="entry name" value="PapC_C"/>
    <property type="match status" value="1"/>
</dbReference>
<dbReference type="Proteomes" id="UP000253772">
    <property type="component" value="Chromosome c1"/>
</dbReference>
<evidence type="ECO:0000256" key="5">
    <source>
        <dbReference type="ARBA" id="ARBA00022692"/>
    </source>
</evidence>
<dbReference type="Gene3D" id="2.60.40.2610">
    <property type="entry name" value="Outer membrane usher protein FimD, plug domain"/>
    <property type="match status" value="1"/>
</dbReference>
<name>A0A482IP28_9BURK</name>
<dbReference type="PANTHER" id="PTHR30451">
    <property type="entry name" value="OUTER MEMBRANE USHER PROTEIN"/>
    <property type="match status" value="1"/>
</dbReference>
<feature type="domain" description="PapC-like C-terminal" evidence="10">
    <location>
        <begin position="767"/>
        <end position="831"/>
    </location>
</feature>
<dbReference type="AlphaFoldDB" id="A0A482IP28"/>
<evidence type="ECO:0000256" key="2">
    <source>
        <dbReference type="ARBA" id="ARBA00008064"/>
    </source>
</evidence>
<evidence type="ECO:0000256" key="7">
    <source>
        <dbReference type="ARBA" id="ARBA00023136"/>
    </source>
</evidence>
<keyword evidence="6 9" id="KW-0732">Signal</keyword>
<dbReference type="Pfam" id="PF00577">
    <property type="entry name" value="Usher"/>
    <property type="match status" value="1"/>
</dbReference>
<feature type="chain" id="PRO_5019841240" evidence="9">
    <location>
        <begin position="31"/>
        <end position="854"/>
    </location>
</feature>
<keyword evidence="4" id="KW-1134">Transmembrane beta strand</keyword>
<proteinExistence type="inferred from homology"/>
<gene>
    <name evidence="12" type="ORF">DDF84_002880</name>
</gene>
<keyword evidence="3" id="KW-0813">Transport</keyword>
<sequence length="854" mass="91499">MTMRTRKPRASRVLATHWILATALPTAVLADEPGKTATIAAVRFNSDFLKRSDGTSVDVSRFALGNPISPGDHPVDIYLNGSWVGRETVRFRSRDEVVGPCMDRSLITRLNLDEQALPPVNRNAIAQAVSGECTRPSDISEDITWSFNLNDLRLDIGVAQALLRRTPRGSVSPELLDDGVPSATVAYNFNTFHTTGSSSVTSTYLGIDSGLNIGAWHLRQRSSMSWQSMGQSTYDYQNIATYLQRDISRLRSQLTLGDAYTDGAVFDSFSVRGVNLASDDRMLPDSARGYAPLVRGVARSNARVTVTQNGNKLYETTVAPGPFEIKDLYATGYGGNLLVTVTEADGSQSSFTVPYASVAQLLRPGITRYSATVGEYRDGSRTSSRREKLVQGTVQHGFNNFVTGYAGLVLSEGYQAGLIGAALNLPIGAFALDATHAHASIDQVDNTSGQSVRLSYSKFVPSTSTSMSLAAYRYATRGFWTMSDAFTARASGGNARAVDRQRSQIQLTLNQSLGDRWGNFYLTGTSAEYWNRGGTALMFQVGYSNSLRVLGLPMTYNIAASRQREAMTGRFTTQVFASLTVPLGKSSHAPMLSFGATHSDSQSSQQMRLSGTALEDNAFTYGLNVDRSPNTTTGGGNVQYRTPYTTVSASVSGGGGYTQYSGGLQGALVAHQGGITLANFLGDTIGIVEAKGATGARVANATGVRIDAFGYAIVPYLQPYNMNTIEIDPRGIPLDVSLDATSAQVAPRANAAVKIKFAALSGRAVIISASQPDGAPLPFGASVRDRDNAEIGVVGQSGIIFARGIEDAGRLQVSWGANSAQRCTIEYRLPEKVRDATSFTQIRSVCRPNAKGES</sequence>
<dbReference type="Gene3D" id="2.60.40.2070">
    <property type="match status" value="1"/>
</dbReference>
<dbReference type="InterPro" id="IPR037224">
    <property type="entry name" value="PapC_N_sf"/>
</dbReference>
<dbReference type="InterPro" id="IPR000015">
    <property type="entry name" value="Fimb_usher"/>
</dbReference>
<evidence type="ECO:0000259" key="11">
    <source>
        <dbReference type="Pfam" id="PF13954"/>
    </source>
</evidence>
<dbReference type="SUPFAM" id="SSF141729">
    <property type="entry name" value="FimD N-terminal domain-like"/>
    <property type="match status" value="1"/>
</dbReference>
<dbReference type="InterPro" id="IPR025885">
    <property type="entry name" value="PapC_N"/>
</dbReference>
<keyword evidence="8" id="KW-0998">Cell outer membrane</keyword>
<accession>A0A482IP28</accession>
<evidence type="ECO:0000259" key="10">
    <source>
        <dbReference type="Pfam" id="PF13953"/>
    </source>
</evidence>
<dbReference type="Gene3D" id="2.60.40.3110">
    <property type="match status" value="1"/>
</dbReference>